<dbReference type="EMBL" id="CP061800">
    <property type="protein sequence ID" value="QTA91342.1"/>
    <property type="molecule type" value="Genomic_DNA"/>
</dbReference>
<sequence>MQLFLIITDLGDAGKAPRGRHVCSIHHAGQARGVLQTCCHKYAALTRLGRPSPKSVIIRIVFSIGQSDPAPQTPNLF</sequence>
<gene>
    <name evidence="1" type="ORF">dnm_074070</name>
</gene>
<accession>A0A975BU38</accession>
<dbReference type="AlphaFoldDB" id="A0A975BU38"/>
<reference evidence="1" key="1">
    <citation type="journal article" date="2021" name="Microb. Physiol.">
        <title>Proteogenomic Insights into the Physiology of Marine, Sulfate-Reducing, Filamentous Desulfonema limicola and Desulfonema magnum.</title>
        <authorList>
            <person name="Schnaars V."/>
            <person name="Wohlbrand L."/>
            <person name="Scheve S."/>
            <person name="Hinrichs C."/>
            <person name="Reinhardt R."/>
            <person name="Rabus R."/>
        </authorList>
    </citation>
    <scope>NUCLEOTIDE SEQUENCE</scope>
    <source>
        <strain evidence="1">4be13</strain>
    </source>
</reference>
<protein>
    <submittedName>
        <fullName evidence="1">Uncharacterized protein</fullName>
    </submittedName>
</protein>
<organism evidence="1 2">
    <name type="scientific">Desulfonema magnum</name>
    <dbReference type="NCBI Taxonomy" id="45655"/>
    <lineage>
        <taxon>Bacteria</taxon>
        <taxon>Pseudomonadati</taxon>
        <taxon>Thermodesulfobacteriota</taxon>
        <taxon>Desulfobacteria</taxon>
        <taxon>Desulfobacterales</taxon>
        <taxon>Desulfococcaceae</taxon>
        <taxon>Desulfonema</taxon>
    </lineage>
</organism>
<dbReference type="KEGG" id="dmm:dnm_074070"/>
<name>A0A975BU38_9BACT</name>
<keyword evidence="2" id="KW-1185">Reference proteome</keyword>
<evidence type="ECO:0000313" key="1">
    <source>
        <dbReference type="EMBL" id="QTA91342.1"/>
    </source>
</evidence>
<proteinExistence type="predicted"/>
<dbReference type="Proteomes" id="UP000663722">
    <property type="component" value="Chromosome"/>
</dbReference>
<evidence type="ECO:0000313" key="2">
    <source>
        <dbReference type="Proteomes" id="UP000663722"/>
    </source>
</evidence>